<name>A0A8J7GRX1_9ACTN</name>
<dbReference type="EMBL" id="JADOUF010000001">
    <property type="protein sequence ID" value="MBG6137083.1"/>
    <property type="molecule type" value="Genomic_DNA"/>
</dbReference>
<evidence type="ECO:0000313" key="4">
    <source>
        <dbReference type="Proteomes" id="UP000622552"/>
    </source>
</evidence>
<dbReference type="RefSeq" id="WP_197003988.1">
    <property type="nucleotide sequence ID" value="NZ_BONS01000022.1"/>
</dbReference>
<evidence type="ECO:0000256" key="2">
    <source>
        <dbReference type="SAM" id="Phobius"/>
    </source>
</evidence>
<sequence>MAVQSETTPAPAPTDGAGDSPVFVDPSGRRRGVVRLVGLGLGAALVVGVALVVAGLFGASPVPLPGWPGAEPVRGEAPGTAPRTSAPVAPRPATGRATTGAPNPGHGPATTGAPKPTTVPTTNPGSDNRHVPSPKPPHGRP</sequence>
<dbReference type="Proteomes" id="UP000622552">
    <property type="component" value="Unassembled WGS sequence"/>
</dbReference>
<proteinExistence type="predicted"/>
<feature type="compositionally biased region" description="Low complexity" evidence="1">
    <location>
        <begin position="97"/>
        <end position="122"/>
    </location>
</feature>
<keyword evidence="2" id="KW-0812">Transmembrane</keyword>
<dbReference type="AlphaFoldDB" id="A0A8J7GRX1"/>
<keyword evidence="2" id="KW-1133">Transmembrane helix</keyword>
<feature type="region of interest" description="Disordered" evidence="1">
    <location>
        <begin position="1"/>
        <end position="27"/>
    </location>
</feature>
<keyword evidence="4" id="KW-1185">Reference proteome</keyword>
<gene>
    <name evidence="3" type="ORF">IW245_003277</name>
</gene>
<protein>
    <submittedName>
        <fullName evidence="3">Uncharacterized protein</fullName>
    </submittedName>
</protein>
<evidence type="ECO:0000256" key="1">
    <source>
        <dbReference type="SAM" id="MobiDB-lite"/>
    </source>
</evidence>
<accession>A0A8J7GRX1</accession>
<comment type="caution">
    <text evidence="3">The sequence shown here is derived from an EMBL/GenBank/DDBJ whole genome shotgun (WGS) entry which is preliminary data.</text>
</comment>
<reference evidence="3" key="1">
    <citation type="submission" date="2020-11" db="EMBL/GenBank/DDBJ databases">
        <title>Sequencing the genomes of 1000 actinobacteria strains.</title>
        <authorList>
            <person name="Klenk H.-P."/>
        </authorList>
    </citation>
    <scope>NUCLEOTIDE SEQUENCE</scope>
    <source>
        <strain evidence="3">DSM 45356</strain>
    </source>
</reference>
<feature type="region of interest" description="Disordered" evidence="1">
    <location>
        <begin position="60"/>
        <end position="141"/>
    </location>
</feature>
<feature type="transmembrane region" description="Helical" evidence="2">
    <location>
        <begin position="36"/>
        <end position="59"/>
    </location>
</feature>
<evidence type="ECO:0000313" key="3">
    <source>
        <dbReference type="EMBL" id="MBG6137083.1"/>
    </source>
</evidence>
<keyword evidence="2" id="KW-0472">Membrane</keyword>
<organism evidence="3 4">
    <name type="scientific">Longispora fulva</name>
    <dbReference type="NCBI Taxonomy" id="619741"/>
    <lineage>
        <taxon>Bacteria</taxon>
        <taxon>Bacillati</taxon>
        <taxon>Actinomycetota</taxon>
        <taxon>Actinomycetes</taxon>
        <taxon>Micromonosporales</taxon>
        <taxon>Micromonosporaceae</taxon>
        <taxon>Longispora</taxon>
    </lineage>
</organism>